<evidence type="ECO:0000313" key="2">
    <source>
        <dbReference type="Proteomes" id="UP001516400"/>
    </source>
</evidence>
<organism evidence="1 2">
    <name type="scientific">Cryptolaemus montrouzieri</name>
    <dbReference type="NCBI Taxonomy" id="559131"/>
    <lineage>
        <taxon>Eukaryota</taxon>
        <taxon>Metazoa</taxon>
        <taxon>Ecdysozoa</taxon>
        <taxon>Arthropoda</taxon>
        <taxon>Hexapoda</taxon>
        <taxon>Insecta</taxon>
        <taxon>Pterygota</taxon>
        <taxon>Neoptera</taxon>
        <taxon>Endopterygota</taxon>
        <taxon>Coleoptera</taxon>
        <taxon>Polyphaga</taxon>
        <taxon>Cucujiformia</taxon>
        <taxon>Coccinelloidea</taxon>
        <taxon>Coccinellidae</taxon>
        <taxon>Scymninae</taxon>
        <taxon>Scymnini</taxon>
        <taxon>Cryptolaemus</taxon>
    </lineage>
</organism>
<dbReference type="AlphaFoldDB" id="A0ABD2NWT2"/>
<name>A0ABD2NWT2_9CUCU</name>
<reference evidence="1 2" key="1">
    <citation type="journal article" date="2021" name="BMC Biol.">
        <title>Horizontally acquired antibacterial genes associated with adaptive radiation of ladybird beetles.</title>
        <authorList>
            <person name="Li H.S."/>
            <person name="Tang X.F."/>
            <person name="Huang Y.H."/>
            <person name="Xu Z.Y."/>
            <person name="Chen M.L."/>
            <person name="Du X.Y."/>
            <person name="Qiu B.Y."/>
            <person name="Chen P.T."/>
            <person name="Zhang W."/>
            <person name="Slipinski A."/>
            <person name="Escalona H.E."/>
            <person name="Waterhouse R.M."/>
            <person name="Zwick A."/>
            <person name="Pang H."/>
        </authorList>
    </citation>
    <scope>NUCLEOTIDE SEQUENCE [LARGE SCALE GENOMIC DNA]</scope>
    <source>
        <strain evidence="1">SYSU2018</strain>
    </source>
</reference>
<comment type="caution">
    <text evidence="1">The sequence shown here is derived from an EMBL/GenBank/DDBJ whole genome shotgun (WGS) entry which is preliminary data.</text>
</comment>
<dbReference type="Proteomes" id="UP001516400">
    <property type="component" value="Unassembled WGS sequence"/>
</dbReference>
<evidence type="ECO:0008006" key="3">
    <source>
        <dbReference type="Google" id="ProtNLM"/>
    </source>
</evidence>
<sequence>MISSDNKSKSLWATVKEIKGLQNRGDTRVPDNPEEVAETFNKYFSTVAENILKNMKEVEFDHNMPYNLNTILFHQQSEEEIIKIGSILKNKNSCGIDGI</sequence>
<accession>A0ABD2NWT2</accession>
<proteinExistence type="predicted"/>
<dbReference type="EMBL" id="JABFTP020000144">
    <property type="protein sequence ID" value="KAL3282864.1"/>
    <property type="molecule type" value="Genomic_DNA"/>
</dbReference>
<protein>
    <recommendedName>
        <fullName evidence="3">Reverse transcriptase</fullName>
    </recommendedName>
</protein>
<keyword evidence="2" id="KW-1185">Reference proteome</keyword>
<evidence type="ECO:0000313" key="1">
    <source>
        <dbReference type="EMBL" id="KAL3282864.1"/>
    </source>
</evidence>
<gene>
    <name evidence="1" type="ORF">HHI36_006024</name>
</gene>